<dbReference type="CDD" id="cd13949">
    <property type="entry name" value="7tm_V1R_pheromone"/>
    <property type="match status" value="1"/>
</dbReference>
<feature type="transmembrane region" description="Helical" evidence="11">
    <location>
        <begin position="265"/>
        <end position="283"/>
    </location>
</feature>
<evidence type="ECO:0000256" key="1">
    <source>
        <dbReference type="ARBA" id="ARBA00004651"/>
    </source>
</evidence>
<evidence type="ECO:0000313" key="13">
    <source>
        <dbReference type="RefSeq" id="XP_060036878.1"/>
    </source>
</evidence>
<feature type="transmembrane region" description="Helical" evidence="11">
    <location>
        <begin position="310"/>
        <end position="337"/>
    </location>
</feature>
<gene>
    <name evidence="13" type="primary">LOC132535335</name>
</gene>
<feature type="transmembrane region" description="Helical" evidence="11">
    <location>
        <begin position="204"/>
        <end position="223"/>
    </location>
</feature>
<dbReference type="Proteomes" id="UP001652624">
    <property type="component" value="Chromosome 21"/>
</dbReference>
<evidence type="ECO:0000256" key="2">
    <source>
        <dbReference type="ARBA" id="ARBA00010663"/>
    </source>
</evidence>
<protein>
    <recommendedName>
        <fullName evidence="11">Vomeronasal type-1 receptor</fullName>
    </recommendedName>
</protein>
<dbReference type="RefSeq" id="XP_060036878.1">
    <property type="nucleotide sequence ID" value="XM_060180895.1"/>
</dbReference>
<reference evidence="13" key="1">
    <citation type="submission" date="2025-08" db="UniProtKB">
        <authorList>
            <consortium name="RefSeq"/>
        </authorList>
    </citation>
    <scope>IDENTIFICATION</scope>
</reference>
<dbReference type="PANTHER" id="PTHR24062">
    <property type="entry name" value="VOMERONASAL TYPE-1 RECEPTOR"/>
    <property type="match status" value="1"/>
</dbReference>
<evidence type="ECO:0000256" key="11">
    <source>
        <dbReference type="RuleBase" id="RU364061"/>
    </source>
</evidence>
<evidence type="ECO:0000256" key="8">
    <source>
        <dbReference type="ARBA" id="ARBA00023136"/>
    </source>
</evidence>
<evidence type="ECO:0000256" key="7">
    <source>
        <dbReference type="ARBA" id="ARBA00023040"/>
    </source>
</evidence>
<keyword evidence="3 11" id="KW-1003">Cell membrane</keyword>
<evidence type="ECO:0000256" key="9">
    <source>
        <dbReference type="ARBA" id="ARBA00023170"/>
    </source>
</evidence>
<evidence type="ECO:0000256" key="4">
    <source>
        <dbReference type="ARBA" id="ARBA00022507"/>
    </source>
</evidence>
<keyword evidence="9 11" id="KW-0675">Receptor</keyword>
<proteinExistence type="inferred from homology"/>
<comment type="similarity">
    <text evidence="2 11">Belongs to the G-protein coupled receptor 1 family.</text>
</comment>
<evidence type="ECO:0000256" key="3">
    <source>
        <dbReference type="ARBA" id="ARBA00022475"/>
    </source>
</evidence>
<evidence type="ECO:0000256" key="10">
    <source>
        <dbReference type="ARBA" id="ARBA00023224"/>
    </source>
</evidence>
<evidence type="ECO:0000256" key="6">
    <source>
        <dbReference type="ARBA" id="ARBA00022989"/>
    </source>
</evidence>
<organism evidence="12 13">
    <name type="scientific">Erinaceus europaeus</name>
    <name type="common">Western European hedgehog</name>
    <dbReference type="NCBI Taxonomy" id="9365"/>
    <lineage>
        <taxon>Eukaryota</taxon>
        <taxon>Metazoa</taxon>
        <taxon>Chordata</taxon>
        <taxon>Craniata</taxon>
        <taxon>Vertebrata</taxon>
        <taxon>Euteleostomi</taxon>
        <taxon>Mammalia</taxon>
        <taxon>Eutheria</taxon>
        <taxon>Laurasiatheria</taxon>
        <taxon>Eulipotyphla</taxon>
        <taxon>Erinaceidae</taxon>
        <taxon>Erinaceinae</taxon>
        <taxon>Erinaceus</taxon>
    </lineage>
</organism>
<feature type="transmembrane region" description="Helical" evidence="11">
    <location>
        <begin position="125"/>
        <end position="147"/>
    </location>
</feature>
<accession>A0ABM3WJY0</accession>
<feature type="transmembrane region" description="Helical" evidence="11">
    <location>
        <begin position="87"/>
        <end position="113"/>
    </location>
</feature>
<dbReference type="SUPFAM" id="SSF81321">
    <property type="entry name" value="Family A G protein-coupled receptor-like"/>
    <property type="match status" value="1"/>
</dbReference>
<keyword evidence="12" id="KW-1185">Reference proteome</keyword>
<dbReference type="Pfam" id="PF03402">
    <property type="entry name" value="V1R"/>
    <property type="match status" value="1"/>
</dbReference>
<comment type="subcellular location">
    <subcellularLocation>
        <location evidence="1 11">Cell membrane</location>
        <topology evidence="1 11">Multi-pass membrane protein</topology>
    </subcellularLocation>
</comment>
<name>A0ABM3WJY0_ERIEU</name>
<dbReference type="InterPro" id="IPR004072">
    <property type="entry name" value="Vmron_rcpt_1"/>
</dbReference>
<sequence>MEEVKVRAEINEIEKNNEMRADSLEGTAKVLRGPIRHCYLWKRPVNPYVDYGKLQWLPIVVGDYNCVVFPHKDERQQQDFILNVLRYIFYSEIGIGISANIILLLFHTLIFLLQSRPRPTDLATGHLAFVQTIMLLTGGVIATNKFWSQDVINNFSLMSTLYMNRMTRQLSILTTCQLSILQAITLSPRSSCLAKFKPQSSQRVLYSFCFLWAFSMFPSPRILSVVSSFNHTTAATGVVDDTCSLPPLSYFIQHLFASLKTLLDAVLVVLMGLASGYMATLLCRHRKQTQHLHSTSLSPRASPEVSATQTILLLMALFVGVYCLDSVLSSFSLGMLWSNGSVILSFQKLVSYGYASFSPLMLIYTEKRIIVFLKSCWGKCCKCTIIQ</sequence>
<keyword evidence="8 11" id="KW-0472">Membrane</keyword>
<evidence type="ECO:0000256" key="5">
    <source>
        <dbReference type="ARBA" id="ARBA00022692"/>
    </source>
</evidence>
<dbReference type="PRINTS" id="PR01534">
    <property type="entry name" value="VOMERONASL1R"/>
</dbReference>
<keyword evidence="7 11" id="KW-0297">G-protein coupled receptor</keyword>
<keyword evidence="6 11" id="KW-1133">Transmembrane helix</keyword>
<keyword evidence="10 11" id="KW-0807">Transducer</keyword>
<dbReference type="GeneID" id="132535335"/>
<feature type="transmembrane region" description="Helical" evidence="11">
    <location>
        <begin position="349"/>
        <end position="365"/>
    </location>
</feature>
<evidence type="ECO:0000313" key="12">
    <source>
        <dbReference type="Proteomes" id="UP001652624"/>
    </source>
</evidence>
<keyword evidence="4 11" id="KW-0589">Pheromone response</keyword>
<keyword evidence="5 11" id="KW-0812">Transmembrane</keyword>